<proteinExistence type="predicted"/>
<name>A0A2S9KEL8_9BURK</name>
<dbReference type="EMBL" id="PVLR01000022">
    <property type="protein sequence ID" value="PRD68888.1"/>
    <property type="molecule type" value="Genomic_DNA"/>
</dbReference>
<evidence type="ECO:0000259" key="1">
    <source>
        <dbReference type="Pfam" id="PF14706"/>
    </source>
</evidence>
<protein>
    <recommendedName>
        <fullName evidence="1">Transposase Tn5-like N-terminal domain-containing protein</fullName>
    </recommendedName>
</protein>
<comment type="caution">
    <text evidence="2">The sequence shown here is derived from an EMBL/GenBank/DDBJ whole genome shotgun (WGS) entry which is preliminary data.</text>
</comment>
<dbReference type="Proteomes" id="UP000238326">
    <property type="component" value="Unassembled WGS sequence"/>
</dbReference>
<accession>A0A2S9KEL8</accession>
<organism evidence="2 3">
    <name type="scientific">Malikia spinosa</name>
    <dbReference type="NCBI Taxonomy" id="86180"/>
    <lineage>
        <taxon>Bacteria</taxon>
        <taxon>Pseudomonadati</taxon>
        <taxon>Pseudomonadota</taxon>
        <taxon>Betaproteobacteria</taxon>
        <taxon>Burkholderiales</taxon>
        <taxon>Comamonadaceae</taxon>
        <taxon>Malikia</taxon>
    </lineage>
</organism>
<evidence type="ECO:0000313" key="2">
    <source>
        <dbReference type="EMBL" id="PRD68888.1"/>
    </source>
</evidence>
<evidence type="ECO:0000313" key="3">
    <source>
        <dbReference type="Proteomes" id="UP000238326"/>
    </source>
</evidence>
<sequence>MITSMTWVEQEQGDAPLGDARLSRSLAKLVTRLAGSPSESITQTSRGWAEMRAAYCFLTQDKLDWQDIMQPHWDATAQRMRQPRWCSARRTRPSWIRGQGHARTVPAPDVYRHAGPDAVGRDRCLFVHEHFIVIKNYGVVCD</sequence>
<dbReference type="AlphaFoldDB" id="A0A2S9KEL8"/>
<dbReference type="Pfam" id="PF14706">
    <property type="entry name" value="Tnp_DNA_bind"/>
    <property type="match status" value="1"/>
</dbReference>
<gene>
    <name evidence="2" type="ORF">C6P61_08605</name>
</gene>
<reference evidence="2 3" key="1">
    <citation type="submission" date="2018-03" db="EMBL/GenBank/DDBJ databases">
        <title>Comparative genomics illustrates the genes involved in a hyperalkaliphilic mechanisms of Serpentinomonas isolated from highly-alkaline calcium-rich serpentinized springs.</title>
        <authorList>
            <person name="Suzuki S."/>
            <person name="Ishii S."/>
            <person name="Walworth N."/>
            <person name="Bird L."/>
            <person name="Kuenen J.G."/>
            <person name="Nealson K.H."/>
        </authorList>
    </citation>
    <scope>NUCLEOTIDE SEQUENCE [LARGE SCALE GENOMIC DNA]</scope>
    <source>
        <strain evidence="2 3">83</strain>
    </source>
</reference>
<feature type="domain" description="Transposase Tn5-like N-terminal" evidence="1">
    <location>
        <begin position="5"/>
        <end position="62"/>
    </location>
</feature>
<keyword evidence="3" id="KW-1185">Reference proteome</keyword>
<dbReference type="InterPro" id="IPR038215">
    <property type="entry name" value="TN5-like_N_sf"/>
</dbReference>
<dbReference type="Gene3D" id="1.10.246.40">
    <property type="entry name" value="Tn5 transposase, domain 1"/>
    <property type="match status" value="1"/>
</dbReference>
<dbReference type="InterPro" id="IPR014735">
    <property type="entry name" value="Transposase_Tn5-like_N"/>
</dbReference>
<dbReference type="InterPro" id="IPR012337">
    <property type="entry name" value="RNaseH-like_sf"/>
</dbReference>
<dbReference type="OrthoDB" id="8617434at2"/>
<dbReference type="SUPFAM" id="SSF53098">
    <property type="entry name" value="Ribonuclease H-like"/>
    <property type="match status" value="1"/>
</dbReference>